<proteinExistence type="inferred from homology"/>
<keyword evidence="7" id="KW-1015">Disulfide bond</keyword>
<dbReference type="GO" id="GO:0042381">
    <property type="term" value="P:hemolymph coagulation"/>
    <property type="evidence" value="ECO:0007669"/>
    <property type="project" value="UniProtKB-KW"/>
</dbReference>
<feature type="non-terminal residue" evidence="13">
    <location>
        <position position="1"/>
    </location>
</feature>
<dbReference type="InterPro" id="IPR001254">
    <property type="entry name" value="Trypsin_dom"/>
</dbReference>
<sequence length="233" mass="25600">RGAYPWLVAVGSPGSTQFNVNCGGSLITHKHVLTAAHCWDLGNPTHVRLGEHNVLNQRDGAEDVRIARRSIHIGYDKSLSQNDIALVTLERNVAFKNTIRPVCLPFREDLQNTHFEGNQMDIVGWGYTNEHAQQASIVPREAKVRVASMGRCQQAYSRVNNVDITGAQLCAGGDGKDSCQGDSGGPLNYFDTNEERYYLVGITSTGVGCARQEYPGVYVRVGAYMDWIVSNAQ</sequence>
<dbReference type="Proteomes" id="UP001497623">
    <property type="component" value="Unassembled WGS sequence"/>
</dbReference>
<comment type="similarity">
    <text evidence="8">Belongs to the peptidase S1 family. CLIP subfamily.</text>
</comment>
<dbReference type="PROSITE" id="PS50240">
    <property type="entry name" value="TRYPSIN_DOM"/>
    <property type="match status" value="1"/>
</dbReference>
<dbReference type="InterPro" id="IPR018114">
    <property type="entry name" value="TRYPSIN_HIS"/>
</dbReference>
<protein>
    <recommendedName>
        <fullName evidence="10">limulus clotting factor C</fullName>
        <ecNumber evidence="10">3.4.21.84</ecNumber>
    </recommendedName>
</protein>
<evidence type="ECO:0000256" key="5">
    <source>
        <dbReference type="ARBA" id="ARBA00022820"/>
    </source>
</evidence>
<dbReference type="GO" id="GO:0004252">
    <property type="term" value="F:serine-type endopeptidase activity"/>
    <property type="evidence" value="ECO:0007669"/>
    <property type="project" value="InterPro"/>
</dbReference>
<dbReference type="PANTHER" id="PTHR24256">
    <property type="entry name" value="TRYPTASE-RELATED"/>
    <property type="match status" value="1"/>
</dbReference>
<keyword evidence="14" id="KW-1185">Reference proteome</keyword>
<dbReference type="SUPFAM" id="SSF50494">
    <property type="entry name" value="Trypsin-like serine proteases"/>
    <property type="match status" value="1"/>
</dbReference>
<keyword evidence="3" id="KW-0732">Signal</keyword>
<keyword evidence="4 11" id="KW-0378">Hydrolase</keyword>
<dbReference type="CDD" id="cd00190">
    <property type="entry name" value="Tryp_SPc"/>
    <property type="match status" value="1"/>
</dbReference>
<dbReference type="InterPro" id="IPR043504">
    <property type="entry name" value="Peptidase_S1_PA_chymotrypsin"/>
</dbReference>
<evidence type="ECO:0000256" key="7">
    <source>
        <dbReference type="ARBA" id="ARBA00023157"/>
    </source>
</evidence>
<evidence type="ECO:0000256" key="9">
    <source>
        <dbReference type="ARBA" id="ARBA00052079"/>
    </source>
</evidence>
<keyword evidence="1" id="KW-0768">Sushi</keyword>
<dbReference type="InterPro" id="IPR051487">
    <property type="entry name" value="Ser/Thr_Proteases_Immune/Dev"/>
</dbReference>
<dbReference type="Pfam" id="PF00089">
    <property type="entry name" value="Trypsin"/>
    <property type="match status" value="1"/>
</dbReference>
<keyword evidence="6 11" id="KW-0720">Serine protease</keyword>
<accession>A0AAV2RUB2</accession>
<evidence type="ECO:0000256" key="6">
    <source>
        <dbReference type="ARBA" id="ARBA00022825"/>
    </source>
</evidence>
<evidence type="ECO:0000259" key="12">
    <source>
        <dbReference type="PROSITE" id="PS50240"/>
    </source>
</evidence>
<dbReference type="GO" id="GO:0006508">
    <property type="term" value="P:proteolysis"/>
    <property type="evidence" value="ECO:0007669"/>
    <property type="project" value="UniProtKB-KW"/>
</dbReference>
<reference evidence="13 14" key="1">
    <citation type="submission" date="2024-05" db="EMBL/GenBank/DDBJ databases">
        <authorList>
            <person name="Wallberg A."/>
        </authorList>
    </citation>
    <scope>NUCLEOTIDE SEQUENCE [LARGE SCALE GENOMIC DNA]</scope>
</reference>
<dbReference type="InterPro" id="IPR033116">
    <property type="entry name" value="TRYPSIN_SER"/>
</dbReference>
<evidence type="ECO:0000256" key="11">
    <source>
        <dbReference type="RuleBase" id="RU363034"/>
    </source>
</evidence>
<name>A0AAV2RUB2_MEGNR</name>
<feature type="domain" description="Peptidase S1" evidence="12">
    <location>
        <begin position="1"/>
        <end position="233"/>
    </location>
</feature>
<dbReference type="InterPro" id="IPR009003">
    <property type="entry name" value="Peptidase_S1_PA"/>
</dbReference>
<keyword evidence="5" id="KW-0353">Hemolymph clotting</keyword>
<dbReference type="EMBL" id="CAXKWB010034259">
    <property type="protein sequence ID" value="CAL4144347.1"/>
    <property type="molecule type" value="Genomic_DNA"/>
</dbReference>
<keyword evidence="2 11" id="KW-0645">Protease</keyword>
<dbReference type="PROSITE" id="PS00135">
    <property type="entry name" value="TRYPSIN_SER"/>
    <property type="match status" value="1"/>
</dbReference>
<evidence type="ECO:0000256" key="3">
    <source>
        <dbReference type="ARBA" id="ARBA00022729"/>
    </source>
</evidence>
<evidence type="ECO:0000256" key="1">
    <source>
        <dbReference type="ARBA" id="ARBA00022659"/>
    </source>
</evidence>
<dbReference type="InterPro" id="IPR001314">
    <property type="entry name" value="Peptidase_S1A"/>
</dbReference>
<dbReference type="FunFam" id="2.40.10.10:FF:000120">
    <property type="entry name" value="Putative serine protease"/>
    <property type="match status" value="1"/>
</dbReference>
<evidence type="ECO:0000256" key="4">
    <source>
        <dbReference type="ARBA" id="ARBA00022801"/>
    </source>
</evidence>
<dbReference type="PROSITE" id="PS00134">
    <property type="entry name" value="TRYPSIN_HIS"/>
    <property type="match status" value="1"/>
</dbReference>
<evidence type="ECO:0000256" key="2">
    <source>
        <dbReference type="ARBA" id="ARBA00022670"/>
    </source>
</evidence>
<comment type="catalytic activity">
    <reaction evidence="9">
        <text>Selective cleavage of 103-Arg-|-Ser-104 and 124-Ile-|-Ile-125 bonds in Limulus clotting factor B to form activated factor B. Cleavage of -Pro-Arg-|-Xaa- bonds in synthetic substrates.</text>
        <dbReference type="EC" id="3.4.21.84"/>
    </reaction>
</comment>
<dbReference type="AlphaFoldDB" id="A0AAV2RUB2"/>
<comment type="caution">
    <text evidence="13">The sequence shown here is derived from an EMBL/GenBank/DDBJ whole genome shotgun (WGS) entry which is preliminary data.</text>
</comment>
<dbReference type="EC" id="3.4.21.84" evidence="10"/>
<organism evidence="13 14">
    <name type="scientific">Meganyctiphanes norvegica</name>
    <name type="common">Northern krill</name>
    <name type="synonym">Thysanopoda norvegica</name>
    <dbReference type="NCBI Taxonomy" id="48144"/>
    <lineage>
        <taxon>Eukaryota</taxon>
        <taxon>Metazoa</taxon>
        <taxon>Ecdysozoa</taxon>
        <taxon>Arthropoda</taxon>
        <taxon>Crustacea</taxon>
        <taxon>Multicrustacea</taxon>
        <taxon>Malacostraca</taxon>
        <taxon>Eumalacostraca</taxon>
        <taxon>Eucarida</taxon>
        <taxon>Euphausiacea</taxon>
        <taxon>Euphausiidae</taxon>
        <taxon>Meganyctiphanes</taxon>
    </lineage>
</organism>
<gene>
    <name evidence="13" type="ORF">MNOR_LOCUS29496</name>
</gene>
<dbReference type="SMART" id="SM00020">
    <property type="entry name" value="Tryp_SPc"/>
    <property type="match status" value="1"/>
</dbReference>
<dbReference type="PRINTS" id="PR00722">
    <property type="entry name" value="CHYMOTRYPSIN"/>
</dbReference>
<evidence type="ECO:0000256" key="10">
    <source>
        <dbReference type="ARBA" id="ARBA00066707"/>
    </source>
</evidence>
<evidence type="ECO:0000256" key="8">
    <source>
        <dbReference type="ARBA" id="ARBA00024195"/>
    </source>
</evidence>
<evidence type="ECO:0000313" key="14">
    <source>
        <dbReference type="Proteomes" id="UP001497623"/>
    </source>
</evidence>
<evidence type="ECO:0000313" key="13">
    <source>
        <dbReference type="EMBL" id="CAL4144347.1"/>
    </source>
</evidence>
<dbReference type="Gene3D" id="2.40.10.10">
    <property type="entry name" value="Trypsin-like serine proteases"/>
    <property type="match status" value="2"/>
</dbReference>